<evidence type="ECO:0000313" key="1">
    <source>
        <dbReference type="EMBL" id="KAG2491505.1"/>
    </source>
</evidence>
<dbReference type="EMBL" id="JAEHOE010000052">
    <property type="protein sequence ID" value="KAG2491505.1"/>
    <property type="molecule type" value="Genomic_DNA"/>
</dbReference>
<reference evidence="1" key="1">
    <citation type="journal article" date="2020" name="bioRxiv">
        <title>Comparative genomics of Chlamydomonas.</title>
        <authorList>
            <person name="Craig R.J."/>
            <person name="Hasan A.R."/>
            <person name="Ness R.W."/>
            <person name="Keightley P.D."/>
        </authorList>
    </citation>
    <scope>NUCLEOTIDE SEQUENCE</scope>
    <source>
        <strain evidence="1">CCAP 11/70</strain>
    </source>
</reference>
<gene>
    <name evidence="1" type="ORF">HYH03_010082</name>
</gene>
<dbReference type="SUPFAM" id="SSF52047">
    <property type="entry name" value="RNI-like"/>
    <property type="match status" value="1"/>
</dbReference>
<dbReference type="AlphaFoldDB" id="A0A835XX60"/>
<protein>
    <submittedName>
        <fullName evidence="1">Uncharacterized protein</fullName>
    </submittedName>
</protein>
<name>A0A835XX60_9CHLO</name>
<keyword evidence="2" id="KW-1185">Reference proteome</keyword>
<dbReference type="Proteomes" id="UP000612055">
    <property type="component" value="Unassembled WGS sequence"/>
</dbReference>
<comment type="caution">
    <text evidence="1">The sequence shown here is derived from an EMBL/GenBank/DDBJ whole genome shotgun (WGS) entry which is preliminary data.</text>
</comment>
<organism evidence="1 2">
    <name type="scientific">Edaphochlamys debaryana</name>
    <dbReference type="NCBI Taxonomy" id="47281"/>
    <lineage>
        <taxon>Eukaryota</taxon>
        <taxon>Viridiplantae</taxon>
        <taxon>Chlorophyta</taxon>
        <taxon>core chlorophytes</taxon>
        <taxon>Chlorophyceae</taxon>
        <taxon>CS clade</taxon>
        <taxon>Chlamydomonadales</taxon>
        <taxon>Chlamydomonadales incertae sedis</taxon>
        <taxon>Edaphochlamys</taxon>
    </lineage>
</organism>
<proteinExistence type="predicted"/>
<evidence type="ECO:0000313" key="2">
    <source>
        <dbReference type="Proteomes" id="UP000612055"/>
    </source>
</evidence>
<sequence length="481" mass="51765">MRIRRGPPWASSASCAGTWRNIETLELDSPLAEDSVEWQMGRLALAQLRKLKHLTLTDYAWLRELDKAVASGLESLTVAPNYHRTAPIADELPEIIASMTSLKTLTLSGEVEEDFSPETVLQLMDAAPTSLERMTLRHVEAAEGVEVIVICQFSDGLLTSFKVESPYGEEPFTPHELSAFLAQALLPSRMLGPRLPLLDLDTQLSISDNDDDGGAAAGAMGALLARCDEVKLGTLGLAQGWSVEVALEAVRRYGLPGCIYHGATAWAGVCFQHKLPPPAADPGPAPPPVPPPLPLAAVVERVVQRVAGSASDPESQSRHLLVRGPGMRALLSAHTVLRAWIGQVAELIEESSPVLEHPCDNPCYVRRYRALPSAGALVLECWDGPSAQAGVRAARELLGLRPGGEEEGDEVCGAVEVLRTHRSAEMAFDKVLQALWDGAEEGGPGPATGSREGELARLRWLLETWEGLDRLPLEVVLEAGD</sequence>
<accession>A0A835XX60</accession>